<dbReference type="AlphaFoldDB" id="A0A077M465"/>
<dbReference type="STRING" id="1193518.BN13_10067"/>
<sequence length="442" mass="48817">MSEYDPPFEPTSSPETARQSVEFESINVCRVVALGAAFGSARGLSGLERELQAMGLPEYLAGNSDWSWDDAARQFDRGVFVEDRSREETFAALRTDAWPAGAVTFLVQVLGSGLERESAAAAAAIWVASGRRNVIERRGGPRRRWYRLWDLYGFPFDLPGAFEPWGAAADWTYNPDLETPPPRTLGWSPGGWQMAARELLQPDAYPGDSPERIEELAAARLSLAMRSEDPITRQLAMAALARVGSGDDDAEGGGAGRAPIPGAVSVSTIIHGTWGWKGDWWRPSASFHDYVRQEVRANIYSRGAPFSWSGAYSDPQRRVAAEDFRRWAEEISPRGIDTLLGHSYGGEVAVRAWSLGTKIQEVVLLSTPASQHVRFAVESGLKTIDIRLPFDPVLALARTPQRIRRKATNLTEVVLPQWHLSHGATHDPDVWQSENLVQRALL</sequence>
<comment type="caution">
    <text evidence="1">The sequence shown here is derived from an EMBL/GenBank/DDBJ whole genome shotgun (WGS) entry which is preliminary data.</text>
</comment>
<evidence type="ECO:0000313" key="1">
    <source>
        <dbReference type="EMBL" id="CCI51329.1"/>
    </source>
</evidence>
<organism evidence="1 2">
    <name type="scientific">Nostocoides jenkinsii Ben 74</name>
    <dbReference type="NCBI Taxonomy" id="1193518"/>
    <lineage>
        <taxon>Bacteria</taxon>
        <taxon>Bacillati</taxon>
        <taxon>Actinomycetota</taxon>
        <taxon>Actinomycetes</taxon>
        <taxon>Micrococcales</taxon>
        <taxon>Intrasporangiaceae</taxon>
        <taxon>Nostocoides</taxon>
    </lineage>
</organism>
<dbReference type="EMBL" id="CAJC01000001">
    <property type="protein sequence ID" value="CCI51329.1"/>
    <property type="molecule type" value="Genomic_DNA"/>
</dbReference>
<reference evidence="1 2" key="1">
    <citation type="journal article" date="2013" name="ISME J.">
        <title>A metabolic model for members of the genus Tetrasphaera involved in enhanced biological phosphorus removal.</title>
        <authorList>
            <person name="Kristiansen R."/>
            <person name="Nguyen H.T.T."/>
            <person name="Saunders A.M."/>
            <person name="Nielsen J.L."/>
            <person name="Wimmer R."/>
            <person name="Le V.Q."/>
            <person name="McIlroy S.J."/>
            <person name="Petrovski S."/>
            <person name="Seviour R.J."/>
            <person name="Calteau A."/>
            <person name="Nielsen K.L."/>
            <person name="Nielsen P.H."/>
        </authorList>
    </citation>
    <scope>NUCLEOTIDE SEQUENCE [LARGE SCALE GENOMIC DNA]</scope>
    <source>
        <strain evidence="1 2">Ben 74</strain>
    </source>
</reference>
<dbReference type="SUPFAM" id="SSF53474">
    <property type="entry name" value="alpha/beta-Hydrolases"/>
    <property type="match status" value="1"/>
</dbReference>
<dbReference type="RefSeq" id="WP_048543499.1">
    <property type="nucleotide sequence ID" value="NZ_HF571038.1"/>
</dbReference>
<gene>
    <name evidence="1" type="ORF">BN13_10067</name>
</gene>
<proteinExistence type="predicted"/>
<keyword evidence="2" id="KW-1185">Reference proteome</keyword>
<dbReference type="Proteomes" id="UP000035720">
    <property type="component" value="Unassembled WGS sequence"/>
</dbReference>
<dbReference type="InterPro" id="IPR029058">
    <property type="entry name" value="AB_hydrolase_fold"/>
</dbReference>
<accession>A0A077M465</accession>
<dbReference type="OrthoDB" id="4872090at2"/>
<dbReference type="Gene3D" id="3.40.50.1820">
    <property type="entry name" value="alpha/beta hydrolase"/>
    <property type="match status" value="1"/>
</dbReference>
<protein>
    <submittedName>
        <fullName evidence="1">Uncharacterized protein</fullName>
    </submittedName>
</protein>
<evidence type="ECO:0000313" key="2">
    <source>
        <dbReference type="Proteomes" id="UP000035720"/>
    </source>
</evidence>
<name>A0A077M465_9MICO</name>